<dbReference type="InterPro" id="IPR036322">
    <property type="entry name" value="WD40_repeat_dom_sf"/>
</dbReference>
<dbReference type="SUPFAM" id="SSF52540">
    <property type="entry name" value="P-loop containing nucleoside triphosphate hydrolases"/>
    <property type="match status" value="1"/>
</dbReference>
<evidence type="ECO:0000259" key="5">
    <source>
        <dbReference type="Pfam" id="PF24883"/>
    </source>
</evidence>
<keyword evidence="7" id="KW-1185">Reference proteome</keyword>
<dbReference type="InterPro" id="IPR001680">
    <property type="entry name" value="WD40_rpt"/>
</dbReference>
<dbReference type="InterPro" id="IPR027417">
    <property type="entry name" value="P-loop_NTPase"/>
</dbReference>
<dbReference type="SMART" id="SM00320">
    <property type="entry name" value="WD40"/>
    <property type="match status" value="10"/>
</dbReference>
<dbReference type="InterPro" id="IPR020472">
    <property type="entry name" value="WD40_PAC1"/>
</dbReference>
<feature type="repeat" description="WD" evidence="3">
    <location>
        <begin position="1318"/>
        <end position="1359"/>
    </location>
</feature>
<dbReference type="PROSITE" id="PS00678">
    <property type="entry name" value="WD_REPEATS_1"/>
    <property type="match status" value="2"/>
</dbReference>
<dbReference type="Pfam" id="PF00400">
    <property type="entry name" value="WD40"/>
    <property type="match status" value="6"/>
</dbReference>
<dbReference type="PANTHER" id="PTHR22847:SF637">
    <property type="entry name" value="WD REPEAT DOMAIN 5B"/>
    <property type="match status" value="1"/>
</dbReference>
<reference evidence="6 7" key="1">
    <citation type="submission" date="2015-04" db="EMBL/GenBank/DDBJ databases">
        <title>Complete genome sequence of Schizopora paradoxa KUC8140, a cosmopolitan wood degrader in East Asia.</title>
        <authorList>
            <consortium name="DOE Joint Genome Institute"/>
            <person name="Min B."/>
            <person name="Park H."/>
            <person name="Jang Y."/>
            <person name="Kim J.-J."/>
            <person name="Kim K.H."/>
            <person name="Pangilinan J."/>
            <person name="Lipzen A."/>
            <person name="Riley R."/>
            <person name="Grigoriev I.V."/>
            <person name="Spatafora J.W."/>
            <person name="Choi I.-G."/>
        </authorList>
    </citation>
    <scope>NUCLEOTIDE SEQUENCE [LARGE SCALE GENOMIC DNA]</scope>
    <source>
        <strain evidence="6 7">KUC8140</strain>
    </source>
</reference>
<feature type="repeat" description="WD" evidence="3">
    <location>
        <begin position="1175"/>
        <end position="1209"/>
    </location>
</feature>
<feature type="region of interest" description="Disordered" evidence="4">
    <location>
        <begin position="1305"/>
        <end position="1325"/>
    </location>
</feature>
<evidence type="ECO:0000313" key="6">
    <source>
        <dbReference type="EMBL" id="KLO19719.1"/>
    </source>
</evidence>
<protein>
    <submittedName>
        <fullName evidence="6">WD40 repeat-like protein</fullName>
    </submittedName>
</protein>
<organism evidence="6 7">
    <name type="scientific">Schizopora paradoxa</name>
    <dbReference type="NCBI Taxonomy" id="27342"/>
    <lineage>
        <taxon>Eukaryota</taxon>
        <taxon>Fungi</taxon>
        <taxon>Dikarya</taxon>
        <taxon>Basidiomycota</taxon>
        <taxon>Agaricomycotina</taxon>
        <taxon>Agaricomycetes</taxon>
        <taxon>Hymenochaetales</taxon>
        <taxon>Schizoporaceae</taxon>
        <taxon>Schizopora</taxon>
    </lineage>
</organism>
<evidence type="ECO:0000256" key="4">
    <source>
        <dbReference type="SAM" id="MobiDB-lite"/>
    </source>
</evidence>
<evidence type="ECO:0000256" key="3">
    <source>
        <dbReference type="PROSITE-ProRule" id="PRU00221"/>
    </source>
</evidence>
<keyword evidence="1 3" id="KW-0853">WD repeat</keyword>
<dbReference type="Gene3D" id="3.40.50.300">
    <property type="entry name" value="P-loop containing nucleotide triphosphate hydrolases"/>
    <property type="match status" value="1"/>
</dbReference>
<dbReference type="InParanoid" id="A0A0H2S6W8"/>
<dbReference type="PROSITE" id="PS50082">
    <property type="entry name" value="WD_REPEATS_2"/>
    <property type="match status" value="4"/>
</dbReference>
<dbReference type="Pfam" id="PF24883">
    <property type="entry name" value="NPHP3_N"/>
    <property type="match status" value="1"/>
</dbReference>
<dbReference type="OrthoDB" id="1577640at2759"/>
<evidence type="ECO:0000256" key="2">
    <source>
        <dbReference type="ARBA" id="ARBA00022737"/>
    </source>
</evidence>
<feature type="repeat" description="WD" evidence="3">
    <location>
        <begin position="1569"/>
        <end position="1603"/>
    </location>
</feature>
<feature type="domain" description="Nephrocystin 3-like N-terminal" evidence="5">
    <location>
        <begin position="356"/>
        <end position="526"/>
    </location>
</feature>
<dbReference type="InterPro" id="IPR019775">
    <property type="entry name" value="WD40_repeat_CS"/>
</dbReference>
<dbReference type="EMBL" id="KQ085885">
    <property type="protein sequence ID" value="KLO19719.1"/>
    <property type="molecule type" value="Genomic_DNA"/>
</dbReference>
<dbReference type="PRINTS" id="PR00320">
    <property type="entry name" value="GPROTEINBRPT"/>
</dbReference>
<dbReference type="InterPro" id="IPR015943">
    <property type="entry name" value="WD40/YVTN_repeat-like_dom_sf"/>
</dbReference>
<keyword evidence="2" id="KW-0677">Repeat</keyword>
<name>A0A0H2S6W8_9AGAM</name>
<evidence type="ECO:0000256" key="1">
    <source>
        <dbReference type="ARBA" id="ARBA00022574"/>
    </source>
</evidence>
<feature type="region of interest" description="Disordered" evidence="4">
    <location>
        <begin position="133"/>
        <end position="156"/>
    </location>
</feature>
<feature type="repeat" description="WD" evidence="3">
    <location>
        <begin position="1133"/>
        <end position="1165"/>
    </location>
</feature>
<dbReference type="GO" id="GO:1990234">
    <property type="term" value="C:transferase complex"/>
    <property type="evidence" value="ECO:0007669"/>
    <property type="project" value="UniProtKB-ARBA"/>
</dbReference>
<dbReference type="PANTHER" id="PTHR22847">
    <property type="entry name" value="WD40 REPEAT PROTEIN"/>
    <property type="match status" value="1"/>
</dbReference>
<dbReference type="Gene3D" id="2.130.10.10">
    <property type="entry name" value="YVTN repeat-like/Quinoprotein amine dehydrogenase"/>
    <property type="match status" value="3"/>
</dbReference>
<dbReference type="PROSITE" id="PS50294">
    <property type="entry name" value="WD_REPEATS_REGION"/>
    <property type="match status" value="3"/>
</dbReference>
<dbReference type="Proteomes" id="UP000053477">
    <property type="component" value="Unassembled WGS sequence"/>
</dbReference>
<dbReference type="CDD" id="cd00200">
    <property type="entry name" value="WD40"/>
    <property type="match status" value="1"/>
</dbReference>
<proteinExistence type="predicted"/>
<gene>
    <name evidence="6" type="ORF">SCHPADRAFT_56421</name>
</gene>
<accession>A0A0H2S6W8</accession>
<dbReference type="SUPFAM" id="SSF50978">
    <property type="entry name" value="WD40 repeat-like"/>
    <property type="match status" value="2"/>
</dbReference>
<dbReference type="InterPro" id="IPR056884">
    <property type="entry name" value="NPHP3-like_N"/>
</dbReference>
<evidence type="ECO:0000313" key="7">
    <source>
        <dbReference type="Proteomes" id="UP000053477"/>
    </source>
</evidence>
<sequence>MILLGTDAKVSKKIYVSIRDTEEEKEKETFRTPAIGREHRQPYEWKFRDTCNLHLKEVMLVSPLYSRTFLKKWSSRKRPSVDEFEITFEELVEFCRQRSSSNNESVEYEKRGGNCTLRLVVTLHKSTSVQIENSMSNTVENDDSQKQTDGLDSSAVDASSLSDDVISALRRAFASISDNVDTIQVLEPVVDLLRSFAATHPIINTVVQALLIPYEVWKNRQEFVEDMRLLVTDMCIAFKSVVDASPEMRLESAKDSIARLLKVIIDASRYVKDFQNKGKAEQYAVAQFRHKLDEFRSSLKICRINFRETALVQVVANTGALIQRDNLSLLRDRLKPVEEMSIDGGCMKGTRKTVLSEVKAWLDSDADHNVLWLRGAPGTGKTAVASSIIEDILHYNCAKFFIKRGQTALMNPRNIWRTIAFQFASMHGGVRADINAFLSGRDAAAYPDNARVDDQFRRLMLDPIKKRFGYTPVSPLIHGIVVVVDGLDECALDSPRSRKDWLEFLRTIDQWNSEMPRPCRLIVTSRADADIEKQLDIISHPLVLDAGHILTDESRDDIKFFFEQKFKTMEVGDSWPGVEVIAQLTQYAAGLFVWATTVVNFVEEPYGDKKRRLKEVLKNMAKVSDADYMGQLYMQILFASSPIRNSEGIPTERNSMSLVLASMALLKKPLPKKELLRLLAPDDELSSRSIYSIEASINRLRSVIVNDGQESQVQAFHKSFSDFLLDEERVETSLSTYLDATSQHPHRVHTSKTNPNSVFQSFLRIFSHSRQSALLAEGCLWLMNHSLKFNICGIPSSHYSNNTIPNIEALVEANIPSSLEYACSHWAEHLADADRYDFAKRSRDIQDRLPPLIITLLQEHTLHWLEVMSLAVLRLRDGELDSAESRLQYSFMFAADYMQDSHSETSSLGRDASKFLEAFSPVISLSAPHIYISALPFSPQNSLITTLFGPKFKNTLSLVQGRRNHWSSFLHMARIDTCTLSDIDDFFVCGAHAIVPVSARRTISPSADPLRSRLEFFDAYRCRDEPAGPEPIRFMAVSENGTMMVFGRDDSEKVELWDWAKEEPTRTRLDFYGIVAATFVLDDTLVLGSRDGEVIIIDVLLRVRRKPQRHSSSSRSYDAVLMLGSSDILRTGVEGHEDAVNSLACSPNDHLVVSCSLDGSLIIWDTINADKICRLHGHDGAVRSVAWSSNGHYIVSGSDDCTVRIWSMNPDGNGTLLKTIPSQCGEVTSVKFCFNNVIVSGSREGVIRIWSRESCKAIGEPIIRKSAGAINNLAFSWDRTRIAAVYDDSYVCVWDARTPCGIGNKSESYSEQHTHNSSSSDSGRVMSMDFDSDGKRIASGSTAGDVCIWDASSGARLAFWKLNDGPIFSVQFSRGRNCVFAASVAGKLYTLFPESQPDTVVISISEALRWPVAICPESKDMHIHIASPTTVRVSPPPSSFAESNDRLFLLKSFGLILDGDQASTSNASTKSYNNKLVKFKAGETEESQLVDSQFHHSTTSSNNQLEKFKASDAKELQLVDSQFHHITKSSNTSESGSLDKFNNGLQSKGLVNITLWRIDKGRCMRMGQLEGHESRVTAIAFSSDNNKIISASDDRTIRLWDVEIDVEIPQISNKAYRVLDYHANCSGVFSLTLSPTSEQFAMGTMTRTRCAKYEVWDTDGTSPSFTTYATSSSTDSLHFGVLNQLHENSSQSWLIFSQFPQCAEFSPDGKVFAWSAQNGVVEMREADKHWCLGVKSHIALMRFSLDGKRLATGPGRLDDAVRIWATGRVGRRLLEPARRATLEAHELGGGITPAFTDDPEIFLDVGFGTDHETARMFYSDGKGVPVIGDWSYIDSLPVADSPASTNGFVRNRMGGRQRSIHDANLFWLPPENRDRFWWPRNTAILDEHPTRIDFSRFMHGKDWHLCRTPSGEIK</sequence>